<dbReference type="Gene3D" id="1.20.1250.20">
    <property type="entry name" value="MFS general substrate transporter like domains"/>
    <property type="match status" value="2"/>
</dbReference>
<feature type="transmembrane region" description="Helical" evidence="1">
    <location>
        <begin position="281"/>
        <end position="305"/>
    </location>
</feature>
<dbReference type="Pfam" id="PF07690">
    <property type="entry name" value="MFS_1"/>
    <property type="match status" value="1"/>
</dbReference>
<dbReference type="InterPro" id="IPR050327">
    <property type="entry name" value="Proton-linked_MCT"/>
</dbReference>
<feature type="transmembrane region" description="Helical" evidence="1">
    <location>
        <begin position="107"/>
        <end position="131"/>
    </location>
</feature>
<dbReference type="EMBL" id="JAIZAY010000016">
    <property type="protein sequence ID" value="KAJ8027035.1"/>
    <property type="molecule type" value="Genomic_DNA"/>
</dbReference>
<dbReference type="InterPro" id="IPR011701">
    <property type="entry name" value="MFS"/>
</dbReference>
<gene>
    <name evidence="2" type="ORF">HOLleu_32052</name>
</gene>
<feature type="transmembrane region" description="Helical" evidence="1">
    <location>
        <begin position="409"/>
        <end position="430"/>
    </location>
</feature>
<dbReference type="PANTHER" id="PTHR11360">
    <property type="entry name" value="MONOCARBOXYLATE TRANSPORTER"/>
    <property type="match status" value="1"/>
</dbReference>
<dbReference type="GO" id="GO:0008028">
    <property type="term" value="F:monocarboxylic acid transmembrane transporter activity"/>
    <property type="evidence" value="ECO:0007669"/>
    <property type="project" value="TreeGrafter"/>
</dbReference>
<feature type="transmembrane region" description="Helical" evidence="1">
    <location>
        <begin position="436"/>
        <end position="460"/>
    </location>
</feature>
<dbReference type="SUPFAM" id="SSF103473">
    <property type="entry name" value="MFS general substrate transporter"/>
    <property type="match status" value="1"/>
</dbReference>
<proteinExistence type="predicted"/>
<name>A0A9Q1BHN6_HOLLE</name>
<dbReference type="OrthoDB" id="6509908at2759"/>
<keyword evidence="3" id="KW-1185">Reference proteome</keyword>
<dbReference type="Proteomes" id="UP001152320">
    <property type="component" value="Chromosome 16"/>
</dbReference>
<evidence type="ECO:0000313" key="2">
    <source>
        <dbReference type="EMBL" id="KAJ8027035.1"/>
    </source>
</evidence>
<dbReference type="InterPro" id="IPR036259">
    <property type="entry name" value="MFS_trans_sf"/>
</dbReference>
<feature type="transmembrane region" description="Helical" evidence="1">
    <location>
        <begin position="81"/>
        <end position="101"/>
    </location>
</feature>
<feature type="transmembrane region" description="Helical" evidence="1">
    <location>
        <begin position="12"/>
        <end position="31"/>
    </location>
</feature>
<evidence type="ECO:0000256" key="1">
    <source>
        <dbReference type="SAM" id="Phobius"/>
    </source>
</evidence>
<comment type="caution">
    <text evidence="2">The sequence shown here is derived from an EMBL/GenBank/DDBJ whole genome shotgun (WGS) entry which is preliminary data.</text>
</comment>
<reference evidence="2" key="1">
    <citation type="submission" date="2021-10" db="EMBL/GenBank/DDBJ databases">
        <title>Tropical sea cucumber genome reveals ecological adaptation and Cuvierian tubules defense mechanism.</title>
        <authorList>
            <person name="Chen T."/>
        </authorList>
    </citation>
    <scope>NUCLEOTIDE SEQUENCE</scope>
    <source>
        <strain evidence="2">Nanhai2018</strain>
        <tissue evidence="2">Muscle</tissue>
    </source>
</reference>
<sequence>MSGNLKSWLPKRFNQVSAFIARCLICFFEAGSLKSYGVLVEDLTKQTQMSFAMAGLILPLQHSLSYILAPVGTALANRFGYRTITVIGGFLAGLGYISNGIFPLSPIVLIIFCACIGCGYGIVYAPSFVFLKVNIPEDATFGIVQILTDQFIYIGICILPVLFDKFQDIYGTQGALLLFGGLNLHIVVAGVLMRPLSPSDENENRGNKDDQKNYTDSHGIIGAYEKDDELQPLGSSTLIQHGTPDGESATNELHGQSDFNPEDQLCGFYAYISVFNRNKSALFLTIIAFFHAFNISGWVLFLVPIGKEKGLLSSQAVLLSSVAGVGALFGRVLCIILFWKEVHNPFYYFGLSAIVQCLSFTCLALVGNNYTKLVIASFITGVPFGVFSAAIGSMCALKVSSSDFSRTVELVFVSVAVGTEIGGGVSGAVYDYSWSGVPVFLVIAASDLFLVFLSFVWWLWEENTTD</sequence>
<keyword evidence="1" id="KW-0472">Membrane</keyword>
<protein>
    <submittedName>
        <fullName evidence="2">Monocarboxylate transporter 3</fullName>
    </submittedName>
</protein>
<dbReference type="PANTHER" id="PTHR11360:SF303">
    <property type="entry name" value="MAJOR FACILITATOR SUPERFAMILY (MFS) PROFILE DOMAIN-CONTAINING PROTEIN"/>
    <property type="match status" value="1"/>
</dbReference>
<dbReference type="AlphaFoldDB" id="A0A9Q1BHN6"/>
<feature type="transmembrane region" description="Helical" evidence="1">
    <location>
        <begin position="373"/>
        <end position="397"/>
    </location>
</feature>
<feature type="transmembrane region" description="Helical" evidence="1">
    <location>
        <begin position="346"/>
        <end position="367"/>
    </location>
</feature>
<evidence type="ECO:0000313" key="3">
    <source>
        <dbReference type="Proteomes" id="UP001152320"/>
    </source>
</evidence>
<keyword evidence="1" id="KW-1133">Transmembrane helix</keyword>
<accession>A0A9Q1BHN6</accession>
<keyword evidence="1" id="KW-0812">Transmembrane</keyword>
<feature type="transmembrane region" description="Helical" evidence="1">
    <location>
        <begin position="317"/>
        <end position="339"/>
    </location>
</feature>
<feature type="transmembrane region" description="Helical" evidence="1">
    <location>
        <begin position="143"/>
        <end position="163"/>
    </location>
</feature>
<organism evidence="2 3">
    <name type="scientific">Holothuria leucospilota</name>
    <name type="common">Black long sea cucumber</name>
    <name type="synonym">Mertensiothuria leucospilota</name>
    <dbReference type="NCBI Taxonomy" id="206669"/>
    <lineage>
        <taxon>Eukaryota</taxon>
        <taxon>Metazoa</taxon>
        <taxon>Echinodermata</taxon>
        <taxon>Eleutherozoa</taxon>
        <taxon>Echinozoa</taxon>
        <taxon>Holothuroidea</taxon>
        <taxon>Aspidochirotacea</taxon>
        <taxon>Aspidochirotida</taxon>
        <taxon>Holothuriidae</taxon>
        <taxon>Holothuria</taxon>
    </lineage>
</organism>
<feature type="transmembrane region" description="Helical" evidence="1">
    <location>
        <begin position="51"/>
        <end position="69"/>
    </location>
</feature>